<organism evidence="1 2">
    <name type="scientific">Populus tomentosa</name>
    <name type="common">Chinese white poplar</name>
    <dbReference type="NCBI Taxonomy" id="118781"/>
    <lineage>
        <taxon>Eukaryota</taxon>
        <taxon>Viridiplantae</taxon>
        <taxon>Streptophyta</taxon>
        <taxon>Embryophyta</taxon>
        <taxon>Tracheophyta</taxon>
        <taxon>Spermatophyta</taxon>
        <taxon>Magnoliopsida</taxon>
        <taxon>eudicotyledons</taxon>
        <taxon>Gunneridae</taxon>
        <taxon>Pentapetalae</taxon>
        <taxon>rosids</taxon>
        <taxon>fabids</taxon>
        <taxon>Malpighiales</taxon>
        <taxon>Salicaceae</taxon>
        <taxon>Saliceae</taxon>
        <taxon>Populus</taxon>
    </lineage>
</organism>
<dbReference type="PANTHER" id="PTHR33880:SF12">
    <property type="entry name" value="TRANSFERRING GLYCOSYL GROUPS, PUTATIVE-RELATED"/>
    <property type="match status" value="1"/>
</dbReference>
<dbReference type="AlphaFoldDB" id="A0A8X7XXJ2"/>
<sequence>MCKTTANFLEGLQDHGFELERDLVQIVLRLINPSLQRPEPEYSSTPIPAPWPEQFHALLFINLSSTGLQITNLWYDWPRGRNVNIVQKQLSVLLYDTEWNNGTTFYYTLSEPHSCRIMVNDVGIPRPDFLDGISTHVITFEVGAVLLDDSVTQAPAYCFNQEIKNM</sequence>
<evidence type="ECO:0000313" key="2">
    <source>
        <dbReference type="Proteomes" id="UP000886885"/>
    </source>
</evidence>
<dbReference type="Proteomes" id="UP000886885">
    <property type="component" value="Chromosome 18D"/>
</dbReference>
<protein>
    <submittedName>
        <fullName evidence="1">Uncharacterized protein</fullName>
    </submittedName>
</protein>
<reference evidence="1" key="1">
    <citation type="journal article" date="2020" name="bioRxiv">
        <title>Hybrid origin of Populus tomentosa Carr. identified through genome sequencing and phylogenomic analysis.</title>
        <authorList>
            <person name="An X."/>
            <person name="Gao K."/>
            <person name="Chen Z."/>
            <person name="Li J."/>
            <person name="Yang X."/>
            <person name="Yang X."/>
            <person name="Zhou J."/>
            <person name="Guo T."/>
            <person name="Zhao T."/>
            <person name="Huang S."/>
            <person name="Miao D."/>
            <person name="Khan W.U."/>
            <person name="Rao P."/>
            <person name="Ye M."/>
            <person name="Lei B."/>
            <person name="Liao W."/>
            <person name="Wang J."/>
            <person name="Ji L."/>
            <person name="Li Y."/>
            <person name="Guo B."/>
            <person name="Mustafa N.S."/>
            <person name="Li S."/>
            <person name="Yun Q."/>
            <person name="Keller S.R."/>
            <person name="Mao J."/>
            <person name="Zhang R."/>
            <person name="Strauss S.H."/>
        </authorList>
    </citation>
    <scope>NUCLEOTIDE SEQUENCE</scope>
    <source>
        <strain evidence="1">GM15</strain>
        <tissue evidence="1">Leaf</tissue>
    </source>
</reference>
<dbReference type="PANTHER" id="PTHR33880">
    <property type="entry name" value="EXPRESSED PROTEIN"/>
    <property type="match status" value="1"/>
</dbReference>
<proteinExistence type="predicted"/>
<dbReference type="OrthoDB" id="406551at2759"/>
<accession>A0A8X7XXJ2</accession>
<name>A0A8X7XXJ2_POPTO</name>
<gene>
    <name evidence="1" type="ORF">POTOM_057385</name>
</gene>
<keyword evidence="2" id="KW-1185">Reference proteome</keyword>
<comment type="caution">
    <text evidence="1">The sequence shown here is derived from an EMBL/GenBank/DDBJ whole genome shotgun (WGS) entry which is preliminary data.</text>
</comment>
<evidence type="ECO:0000313" key="1">
    <source>
        <dbReference type="EMBL" id="KAG6739770.1"/>
    </source>
</evidence>
<dbReference type="EMBL" id="JAAWWB010000036">
    <property type="protein sequence ID" value="KAG6739770.1"/>
    <property type="molecule type" value="Genomic_DNA"/>
</dbReference>
<dbReference type="InterPro" id="IPR038941">
    <property type="entry name" value="At4g14100-like"/>
</dbReference>